<dbReference type="GO" id="GO:0008422">
    <property type="term" value="F:beta-glucosidase activity"/>
    <property type="evidence" value="ECO:0007669"/>
    <property type="project" value="TreeGrafter"/>
</dbReference>
<evidence type="ECO:0000256" key="1">
    <source>
        <dbReference type="ARBA" id="ARBA00010838"/>
    </source>
</evidence>
<evidence type="ECO:0000256" key="4">
    <source>
        <dbReference type="ARBA" id="ARBA00022801"/>
    </source>
</evidence>
<dbReference type="FunFam" id="3.20.20.80:FF:000013">
    <property type="entry name" value="lactase-phlorizin hydrolase"/>
    <property type="match status" value="1"/>
</dbReference>
<accession>A0A9P0BY14</accession>
<keyword evidence="5" id="KW-0325">Glycoprotein</keyword>
<dbReference type="Gene3D" id="3.20.20.80">
    <property type="entry name" value="Glycosidases"/>
    <property type="match status" value="1"/>
</dbReference>
<evidence type="ECO:0000256" key="6">
    <source>
        <dbReference type="ARBA" id="ARBA00023295"/>
    </source>
</evidence>
<dbReference type="EMBL" id="LR824007">
    <property type="protein sequence ID" value="CAH0602993.1"/>
    <property type="molecule type" value="Genomic_DNA"/>
</dbReference>
<keyword evidence="10" id="KW-0732">Signal</keyword>
<name>A0A9P0BY14_CHRIL</name>
<dbReference type="PANTHER" id="PTHR10353">
    <property type="entry name" value="GLYCOSYL HYDROLASE"/>
    <property type="match status" value="1"/>
</dbReference>
<dbReference type="SUPFAM" id="SSF51445">
    <property type="entry name" value="(Trans)glycosidases"/>
    <property type="match status" value="1"/>
</dbReference>
<reference evidence="11" key="1">
    <citation type="submission" date="2021-12" db="EMBL/GenBank/DDBJ databases">
        <authorList>
            <person name="King R."/>
        </authorList>
    </citation>
    <scope>NUCLEOTIDE SEQUENCE</scope>
</reference>
<feature type="signal peptide" evidence="10">
    <location>
        <begin position="1"/>
        <end position="20"/>
    </location>
</feature>
<dbReference type="InterPro" id="IPR033132">
    <property type="entry name" value="GH_1_N_CS"/>
</dbReference>
<feature type="chain" id="PRO_5040333767" description="beta-glucosidase" evidence="10">
    <location>
        <begin position="21"/>
        <end position="512"/>
    </location>
</feature>
<evidence type="ECO:0000256" key="8">
    <source>
        <dbReference type="RuleBase" id="RU003690"/>
    </source>
</evidence>
<keyword evidence="4 9" id="KW-0378">Hydrolase</keyword>
<dbReference type="GO" id="GO:0005975">
    <property type="term" value="P:carbohydrate metabolic process"/>
    <property type="evidence" value="ECO:0007669"/>
    <property type="project" value="InterPro"/>
</dbReference>
<evidence type="ECO:0000313" key="12">
    <source>
        <dbReference type="Proteomes" id="UP001154114"/>
    </source>
</evidence>
<comment type="subunit">
    <text evidence="2">Homodimer.</text>
</comment>
<dbReference type="PROSITE" id="PS00572">
    <property type="entry name" value="GLYCOSYL_HYDROL_F1_1"/>
    <property type="match status" value="1"/>
</dbReference>
<dbReference type="Pfam" id="PF00232">
    <property type="entry name" value="Glyco_hydro_1"/>
    <property type="match status" value="1"/>
</dbReference>
<sequence>MRGAYGLFFLIVCLLCLSESHEIKSSRQDVRKFPDGFRFGTSTASYQIEGAWDEDGKTPNIWDHMTHNEPCVIKDCSNGDVALDSYHLYKRDVEILRELGVDYYRFSLSWTRIMPNSFPDKINEAGVQYYNNLINELLKYNIEPMITLYHWDLPQKLQELGGWTNPHIVDWFGDYARQAYRLFGDRVKSWMTVNEPYQICNHGYGDVLKAPILNMKGVADYMCAKYVLLAHARAYHIYDEEFRASQGGNVFIAFSAQWYEPESENDIVAAQDCNQFLWGLYVHPIYAENGDYPPVVKQRVAAKSAAQGYPRSRLIEFTPEEIQYVRGTSDFFGLNHYTTYSVYRNESVQGYYEIPSLYDDAEVILYQKTEWSLGETDLVKTVPWGFYNLLKQIREDYNNPPVYIIENGFASQGGLMDDDRVQYIRNYMSAMLDAMQEGSDIRAYSIWSLVDNFEWMKGYTQRFGIYEVDYEAPERTRTARKSARVYKEIMRTRSLDFSFDPSDITMPLDEGH</sequence>
<feature type="active site" description="Nucleophile" evidence="7">
    <location>
        <position position="406"/>
    </location>
</feature>
<dbReference type="EC" id="3.2.1.21" evidence="3"/>
<keyword evidence="12" id="KW-1185">Reference proteome</keyword>
<evidence type="ECO:0000256" key="2">
    <source>
        <dbReference type="ARBA" id="ARBA00011738"/>
    </source>
</evidence>
<dbReference type="AlphaFoldDB" id="A0A9P0BY14"/>
<proteinExistence type="inferred from homology"/>
<dbReference type="InterPro" id="IPR018120">
    <property type="entry name" value="Glyco_hydro_1_AS"/>
</dbReference>
<dbReference type="OrthoDB" id="65569at2759"/>
<keyword evidence="6 9" id="KW-0326">Glycosidase</keyword>
<evidence type="ECO:0000256" key="7">
    <source>
        <dbReference type="PROSITE-ProRule" id="PRU10055"/>
    </source>
</evidence>
<comment type="similarity">
    <text evidence="1 8">Belongs to the glycosyl hydrolase 1 family.</text>
</comment>
<evidence type="ECO:0000313" key="11">
    <source>
        <dbReference type="EMBL" id="CAH0602993.1"/>
    </source>
</evidence>
<evidence type="ECO:0000256" key="5">
    <source>
        <dbReference type="ARBA" id="ARBA00023180"/>
    </source>
</evidence>
<dbReference type="Proteomes" id="UP001154114">
    <property type="component" value="Chromosome 4"/>
</dbReference>
<dbReference type="InterPro" id="IPR017853">
    <property type="entry name" value="GH"/>
</dbReference>
<organism evidence="11 12">
    <name type="scientific">Chrysodeixis includens</name>
    <name type="common">Soybean looper</name>
    <name type="synonym">Pseudoplusia includens</name>
    <dbReference type="NCBI Taxonomy" id="689277"/>
    <lineage>
        <taxon>Eukaryota</taxon>
        <taxon>Metazoa</taxon>
        <taxon>Ecdysozoa</taxon>
        <taxon>Arthropoda</taxon>
        <taxon>Hexapoda</taxon>
        <taxon>Insecta</taxon>
        <taxon>Pterygota</taxon>
        <taxon>Neoptera</taxon>
        <taxon>Endopterygota</taxon>
        <taxon>Lepidoptera</taxon>
        <taxon>Glossata</taxon>
        <taxon>Ditrysia</taxon>
        <taxon>Noctuoidea</taxon>
        <taxon>Noctuidae</taxon>
        <taxon>Plusiinae</taxon>
        <taxon>Chrysodeixis</taxon>
    </lineage>
</organism>
<evidence type="ECO:0000256" key="10">
    <source>
        <dbReference type="SAM" id="SignalP"/>
    </source>
</evidence>
<dbReference type="PROSITE" id="PS00653">
    <property type="entry name" value="GLYCOSYL_HYDROL_F1_2"/>
    <property type="match status" value="1"/>
</dbReference>
<evidence type="ECO:0000256" key="3">
    <source>
        <dbReference type="ARBA" id="ARBA00012744"/>
    </source>
</evidence>
<dbReference type="PANTHER" id="PTHR10353:SF36">
    <property type="entry name" value="LP05116P"/>
    <property type="match status" value="1"/>
</dbReference>
<protein>
    <recommendedName>
        <fullName evidence="3">beta-glucosidase</fullName>
        <ecNumber evidence="3">3.2.1.21</ecNumber>
    </recommendedName>
</protein>
<gene>
    <name evidence="11" type="ORF">CINC_LOCUS10313</name>
</gene>
<evidence type="ECO:0000256" key="9">
    <source>
        <dbReference type="RuleBase" id="RU004468"/>
    </source>
</evidence>
<dbReference type="InterPro" id="IPR001360">
    <property type="entry name" value="Glyco_hydro_1"/>
</dbReference>
<dbReference type="PRINTS" id="PR00131">
    <property type="entry name" value="GLHYDRLASE1"/>
</dbReference>